<gene>
    <name evidence="1" type="ORF">KSP40_PGU007218</name>
</gene>
<keyword evidence="2" id="KW-1185">Reference proteome</keyword>
<reference evidence="1 2" key="1">
    <citation type="journal article" date="2022" name="Nat. Plants">
        <title>Genomes of leafy and leafless Platanthera orchids illuminate the evolution of mycoheterotrophy.</title>
        <authorList>
            <person name="Li M.H."/>
            <person name="Liu K.W."/>
            <person name="Li Z."/>
            <person name="Lu H.C."/>
            <person name="Ye Q.L."/>
            <person name="Zhang D."/>
            <person name="Wang J.Y."/>
            <person name="Li Y.F."/>
            <person name="Zhong Z.M."/>
            <person name="Liu X."/>
            <person name="Yu X."/>
            <person name="Liu D.K."/>
            <person name="Tu X.D."/>
            <person name="Liu B."/>
            <person name="Hao Y."/>
            <person name="Liao X.Y."/>
            <person name="Jiang Y.T."/>
            <person name="Sun W.H."/>
            <person name="Chen J."/>
            <person name="Chen Y.Q."/>
            <person name="Ai Y."/>
            <person name="Zhai J.W."/>
            <person name="Wu S.S."/>
            <person name="Zhou Z."/>
            <person name="Hsiao Y.Y."/>
            <person name="Wu W.L."/>
            <person name="Chen Y.Y."/>
            <person name="Lin Y.F."/>
            <person name="Hsu J.L."/>
            <person name="Li C.Y."/>
            <person name="Wang Z.W."/>
            <person name="Zhao X."/>
            <person name="Zhong W.Y."/>
            <person name="Ma X.K."/>
            <person name="Ma L."/>
            <person name="Huang J."/>
            <person name="Chen G.Z."/>
            <person name="Huang M.Z."/>
            <person name="Huang L."/>
            <person name="Peng D.H."/>
            <person name="Luo Y.B."/>
            <person name="Zou S.Q."/>
            <person name="Chen S.P."/>
            <person name="Lan S."/>
            <person name="Tsai W.C."/>
            <person name="Van de Peer Y."/>
            <person name="Liu Z.J."/>
        </authorList>
    </citation>
    <scope>NUCLEOTIDE SEQUENCE [LARGE SCALE GENOMIC DNA]</scope>
    <source>
        <strain evidence="1">Lor288</strain>
    </source>
</reference>
<protein>
    <submittedName>
        <fullName evidence="1">Uncharacterized protein</fullName>
    </submittedName>
</protein>
<evidence type="ECO:0000313" key="2">
    <source>
        <dbReference type="Proteomes" id="UP001412067"/>
    </source>
</evidence>
<proteinExistence type="predicted"/>
<dbReference type="Proteomes" id="UP001412067">
    <property type="component" value="Unassembled WGS sequence"/>
</dbReference>
<comment type="caution">
    <text evidence="1">The sequence shown here is derived from an EMBL/GenBank/DDBJ whole genome shotgun (WGS) entry which is preliminary data.</text>
</comment>
<accession>A0ABR2M510</accession>
<sequence length="198" mass="22318">MARKATSITRGGSKESATWVVVEPSSGSMDAQRSDDWRYLILIVSVFCDSERGIACVIVFSSVIYLYHDELNSYPKESEARKCEHGDWPDKSMLAHIPRFPFSGPISQLLPDHRNILSSRRTIPSSPQDFLSRRRSSSALNFSIPPPSLSDAGKDLISMDGTGFFDCPFFDFAREETLIRFHKKLVMSESGDFLVVRM</sequence>
<organism evidence="1 2">
    <name type="scientific">Platanthera guangdongensis</name>
    <dbReference type="NCBI Taxonomy" id="2320717"/>
    <lineage>
        <taxon>Eukaryota</taxon>
        <taxon>Viridiplantae</taxon>
        <taxon>Streptophyta</taxon>
        <taxon>Embryophyta</taxon>
        <taxon>Tracheophyta</taxon>
        <taxon>Spermatophyta</taxon>
        <taxon>Magnoliopsida</taxon>
        <taxon>Liliopsida</taxon>
        <taxon>Asparagales</taxon>
        <taxon>Orchidaceae</taxon>
        <taxon>Orchidoideae</taxon>
        <taxon>Orchideae</taxon>
        <taxon>Orchidinae</taxon>
        <taxon>Platanthera</taxon>
    </lineage>
</organism>
<evidence type="ECO:0000313" key="1">
    <source>
        <dbReference type="EMBL" id="KAK8959128.1"/>
    </source>
</evidence>
<name>A0ABR2M510_9ASPA</name>
<dbReference type="EMBL" id="JBBWWR010000012">
    <property type="protein sequence ID" value="KAK8959128.1"/>
    <property type="molecule type" value="Genomic_DNA"/>
</dbReference>